<dbReference type="RefSeq" id="WP_009299674.1">
    <property type="nucleotide sequence ID" value="NZ_AP031443.1"/>
</dbReference>
<dbReference type="PANTHER" id="PTHR40590:SF1">
    <property type="entry name" value="CYTOPLASMIC PROTEIN"/>
    <property type="match status" value="1"/>
</dbReference>
<dbReference type="InterPro" id="IPR002816">
    <property type="entry name" value="TraB/PrgY/GumN_fam"/>
</dbReference>
<dbReference type="Proteomes" id="UP000261032">
    <property type="component" value="Unassembled WGS sequence"/>
</dbReference>
<dbReference type="CDD" id="cd14789">
    <property type="entry name" value="Tiki"/>
    <property type="match status" value="1"/>
</dbReference>
<evidence type="ECO:0000313" key="1">
    <source>
        <dbReference type="EMBL" id="RGD79461.1"/>
    </source>
</evidence>
<comment type="caution">
    <text evidence="1">The sequence shown here is derived from an EMBL/GenBank/DDBJ whole genome shotgun (WGS) entry which is preliminary data.</text>
</comment>
<dbReference type="AlphaFoldDB" id="A0A3E3AG30"/>
<sequence>MKKLLCLLLVFMLCGCSIDKRATTKTVDVSPYLYKISDNNNHYLYLLGTCHPGRDQIDKLDITTEKAIKDSQSIVLECSLDQNETAKYQNYLLENSLGELDLINYIPKLKENYPTLKKYRVNEFNAMAVSSLVTSDILDEVDGNNSTSIDAYLFNLTRSKKIPFEEMEGIEFQMQLFSQLSKESPHAILESLKDRQQLIKSTKLILDSYYNHDLDTLATIYSYQELPDSEYQQEYQNYQQLLIIDRNQTMQAKIIEYLNQNKVVFIGVGVGHVVGDLGLITSLSAAGYKVEKLG</sequence>
<name>A0A3E3AG30_9FIRM</name>
<dbReference type="EMBL" id="QUSL01000036">
    <property type="protein sequence ID" value="RGD79461.1"/>
    <property type="molecule type" value="Genomic_DNA"/>
</dbReference>
<dbReference type="PANTHER" id="PTHR40590">
    <property type="entry name" value="CYTOPLASMIC PROTEIN-RELATED"/>
    <property type="match status" value="1"/>
</dbReference>
<dbReference type="Pfam" id="PF01963">
    <property type="entry name" value="TraB_PrgY_gumN"/>
    <property type="match status" value="1"/>
</dbReference>
<protein>
    <submittedName>
        <fullName evidence="1">TraB/GumN family protein</fullName>
    </submittedName>
</protein>
<dbReference type="InterPro" id="IPR047111">
    <property type="entry name" value="YbaP-like"/>
</dbReference>
<proteinExistence type="predicted"/>
<gene>
    <name evidence="1" type="ORF">DXB93_16060</name>
</gene>
<dbReference type="PROSITE" id="PS51257">
    <property type="entry name" value="PROKAR_LIPOPROTEIN"/>
    <property type="match status" value="1"/>
</dbReference>
<reference evidence="1 2" key="1">
    <citation type="submission" date="2018-08" db="EMBL/GenBank/DDBJ databases">
        <title>A genome reference for cultivated species of the human gut microbiota.</title>
        <authorList>
            <person name="Zou Y."/>
            <person name="Xue W."/>
            <person name="Luo G."/>
        </authorList>
    </citation>
    <scope>NUCLEOTIDE SEQUENCE [LARGE SCALE GENOMIC DNA]</scope>
    <source>
        <strain evidence="1 2">OM06-4</strain>
    </source>
</reference>
<accession>A0A3E3AG30</accession>
<organism evidence="1 2">
    <name type="scientific">Thomasclavelia ramosa</name>
    <dbReference type="NCBI Taxonomy" id="1547"/>
    <lineage>
        <taxon>Bacteria</taxon>
        <taxon>Bacillati</taxon>
        <taxon>Bacillota</taxon>
        <taxon>Erysipelotrichia</taxon>
        <taxon>Erysipelotrichales</taxon>
        <taxon>Coprobacillaceae</taxon>
        <taxon>Thomasclavelia</taxon>
    </lineage>
</organism>
<evidence type="ECO:0000313" key="2">
    <source>
        <dbReference type="Proteomes" id="UP000261032"/>
    </source>
</evidence>